<sequence length="47" mass="5729">MQLFFQMYKFIYSLIQVHLFTILAIFISKISSLKINFTWLRYSLSSF</sequence>
<dbReference type="AlphaFoldDB" id="A0A816USR9"/>
<accession>A0A816USR9</accession>
<proteinExistence type="predicted"/>
<evidence type="ECO:0000313" key="2">
    <source>
        <dbReference type="EMBL" id="CAF2114158.1"/>
    </source>
</evidence>
<keyword evidence="1" id="KW-0812">Transmembrane</keyword>
<keyword evidence="1" id="KW-0472">Membrane</keyword>
<evidence type="ECO:0000256" key="1">
    <source>
        <dbReference type="SAM" id="Phobius"/>
    </source>
</evidence>
<dbReference type="Proteomes" id="UP001295469">
    <property type="component" value="Chromosome C08"/>
</dbReference>
<reference evidence="2" key="1">
    <citation type="submission" date="2021-01" db="EMBL/GenBank/DDBJ databases">
        <authorList>
            <consortium name="Genoscope - CEA"/>
            <person name="William W."/>
        </authorList>
    </citation>
    <scope>NUCLEOTIDE SEQUENCE</scope>
</reference>
<gene>
    <name evidence="2" type="ORF">DARMORV10_C08P40230.1</name>
</gene>
<feature type="transmembrane region" description="Helical" evidence="1">
    <location>
        <begin position="6"/>
        <end position="27"/>
    </location>
</feature>
<organism evidence="2">
    <name type="scientific">Brassica napus</name>
    <name type="common">Rape</name>
    <dbReference type="NCBI Taxonomy" id="3708"/>
    <lineage>
        <taxon>Eukaryota</taxon>
        <taxon>Viridiplantae</taxon>
        <taxon>Streptophyta</taxon>
        <taxon>Embryophyta</taxon>
        <taxon>Tracheophyta</taxon>
        <taxon>Spermatophyta</taxon>
        <taxon>Magnoliopsida</taxon>
        <taxon>eudicotyledons</taxon>
        <taxon>Gunneridae</taxon>
        <taxon>Pentapetalae</taxon>
        <taxon>rosids</taxon>
        <taxon>malvids</taxon>
        <taxon>Brassicales</taxon>
        <taxon>Brassicaceae</taxon>
        <taxon>Brassiceae</taxon>
        <taxon>Brassica</taxon>
    </lineage>
</organism>
<name>A0A816USR9_BRANA</name>
<dbReference type="EMBL" id="HG994372">
    <property type="protein sequence ID" value="CAF2114158.1"/>
    <property type="molecule type" value="Genomic_DNA"/>
</dbReference>
<protein>
    <submittedName>
        <fullName evidence="2">(rape) hypothetical protein</fullName>
    </submittedName>
</protein>
<keyword evidence="1" id="KW-1133">Transmembrane helix</keyword>